<feature type="region of interest" description="Disordered" evidence="1">
    <location>
        <begin position="79"/>
        <end position="107"/>
    </location>
</feature>
<feature type="compositionally biased region" description="Polar residues" evidence="1">
    <location>
        <begin position="44"/>
        <end position="53"/>
    </location>
</feature>
<keyword evidence="2" id="KW-1185">Reference proteome</keyword>
<accession>A0A6J3M0I1</accession>
<evidence type="ECO:0000313" key="2">
    <source>
        <dbReference type="Proteomes" id="UP000504637"/>
    </source>
</evidence>
<feature type="compositionally biased region" description="Low complexity" evidence="1">
    <location>
        <begin position="54"/>
        <end position="65"/>
    </location>
</feature>
<name>A0A6J3M0I1_9PEZI</name>
<dbReference type="RefSeq" id="XP_033458562.1">
    <property type="nucleotide sequence ID" value="XM_033599946.1"/>
</dbReference>
<gene>
    <name evidence="3" type="ORF">K489DRAFT_249399</name>
</gene>
<sequence>MQGRAGRALRPHTYICLPTVPRYKVYPSSARLNRKPPTPALCPTVSNKNNSRGSSAPAPAPSTSTITITKHLPSRHRIASLPSTRPGVSTHSSLRTHTHTHTHTHTRARAHIQTWTLLQEKSKLGSSAPLHSPNDNHFFTTYTIHHTFSPSHLSLTLSFLSLSPSLALSPEICCPGSN</sequence>
<proteinExistence type="predicted"/>
<dbReference type="AlphaFoldDB" id="A0A6J3M0I1"/>
<organism evidence="3">
    <name type="scientific">Dissoconium aciculare CBS 342.82</name>
    <dbReference type="NCBI Taxonomy" id="1314786"/>
    <lineage>
        <taxon>Eukaryota</taxon>
        <taxon>Fungi</taxon>
        <taxon>Dikarya</taxon>
        <taxon>Ascomycota</taxon>
        <taxon>Pezizomycotina</taxon>
        <taxon>Dothideomycetes</taxon>
        <taxon>Dothideomycetidae</taxon>
        <taxon>Mycosphaerellales</taxon>
        <taxon>Dissoconiaceae</taxon>
        <taxon>Dissoconium</taxon>
    </lineage>
</organism>
<dbReference type="GeneID" id="54357745"/>
<reference evidence="3" key="2">
    <citation type="submission" date="2020-04" db="EMBL/GenBank/DDBJ databases">
        <authorList>
            <consortium name="NCBI Genome Project"/>
        </authorList>
    </citation>
    <scope>NUCLEOTIDE SEQUENCE</scope>
    <source>
        <strain evidence="3">CBS 342.82</strain>
    </source>
</reference>
<feature type="compositionally biased region" description="Basic residues" evidence="1">
    <location>
        <begin position="94"/>
        <end position="107"/>
    </location>
</feature>
<evidence type="ECO:0000256" key="1">
    <source>
        <dbReference type="SAM" id="MobiDB-lite"/>
    </source>
</evidence>
<dbReference type="Proteomes" id="UP000504637">
    <property type="component" value="Unplaced"/>
</dbReference>
<protein>
    <submittedName>
        <fullName evidence="3">Uncharacterized protein</fullName>
    </submittedName>
</protein>
<evidence type="ECO:0000313" key="3">
    <source>
        <dbReference type="RefSeq" id="XP_033458562.1"/>
    </source>
</evidence>
<reference evidence="3" key="1">
    <citation type="submission" date="2020-01" db="EMBL/GenBank/DDBJ databases">
        <authorList>
            <consortium name="DOE Joint Genome Institute"/>
            <person name="Haridas S."/>
            <person name="Albert R."/>
            <person name="Binder M."/>
            <person name="Bloem J."/>
            <person name="Labutti K."/>
            <person name="Salamov A."/>
            <person name="Andreopoulos B."/>
            <person name="Baker S.E."/>
            <person name="Barry K."/>
            <person name="Bills G."/>
            <person name="Bluhm B.H."/>
            <person name="Cannon C."/>
            <person name="Castanera R."/>
            <person name="Culley D.E."/>
            <person name="Daum C."/>
            <person name="Ezra D."/>
            <person name="Gonzalez J.B."/>
            <person name="Henrissat B."/>
            <person name="Kuo A."/>
            <person name="Liang C."/>
            <person name="Lipzen A."/>
            <person name="Lutzoni F."/>
            <person name="Magnuson J."/>
            <person name="Mondo S."/>
            <person name="Nolan M."/>
            <person name="Ohm R."/>
            <person name="Pangilinan J."/>
            <person name="Park H.-J."/>
            <person name="Ramirez L."/>
            <person name="Alfaro M."/>
            <person name="Sun H."/>
            <person name="Tritt A."/>
            <person name="Yoshinaga Y."/>
            <person name="Zwiers L.-H."/>
            <person name="Turgeon B.G."/>
            <person name="Goodwin S.B."/>
            <person name="Spatafora J.W."/>
            <person name="Crous P.W."/>
            <person name="Grigoriev I.V."/>
        </authorList>
    </citation>
    <scope>NUCLEOTIDE SEQUENCE</scope>
    <source>
        <strain evidence="3">CBS 342.82</strain>
    </source>
</reference>
<feature type="region of interest" description="Disordered" evidence="1">
    <location>
        <begin position="29"/>
        <end position="65"/>
    </location>
</feature>
<reference evidence="3" key="3">
    <citation type="submission" date="2025-08" db="UniProtKB">
        <authorList>
            <consortium name="RefSeq"/>
        </authorList>
    </citation>
    <scope>IDENTIFICATION</scope>
    <source>
        <strain evidence="3">CBS 342.82</strain>
    </source>
</reference>